<name>A0A1M6P1G5_9BACT</name>
<proteinExistence type="predicted"/>
<dbReference type="AlphaFoldDB" id="A0A1M6P1G5"/>
<keyword evidence="3" id="KW-1185">Reference proteome</keyword>
<reference evidence="2 3" key="1">
    <citation type="submission" date="2016-11" db="EMBL/GenBank/DDBJ databases">
        <authorList>
            <person name="Jaros S."/>
            <person name="Januszkiewicz K."/>
            <person name="Wedrychowicz H."/>
        </authorList>
    </citation>
    <scope>NUCLEOTIDE SEQUENCE [LARGE SCALE GENOMIC DNA]</scope>
    <source>
        <strain evidence="2 3">DSM 27063</strain>
    </source>
</reference>
<gene>
    <name evidence="2" type="ORF">SAMN05444280_15013</name>
</gene>
<protein>
    <recommendedName>
        <fullName evidence="1">DUF4296 domain-containing protein</fullName>
    </recommendedName>
</protein>
<dbReference type="EMBL" id="FQZE01000050">
    <property type="protein sequence ID" value="SHK01740.1"/>
    <property type="molecule type" value="Genomic_DNA"/>
</dbReference>
<dbReference type="PROSITE" id="PS51257">
    <property type="entry name" value="PROKAR_LIPOPROTEIN"/>
    <property type="match status" value="1"/>
</dbReference>
<dbReference type="Proteomes" id="UP000184050">
    <property type="component" value="Unassembled WGS sequence"/>
</dbReference>
<dbReference type="Pfam" id="PF14129">
    <property type="entry name" value="DUF4296"/>
    <property type="match status" value="1"/>
</dbReference>
<evidence type="ECO:0000259" key="1">
    <source>
        <dbReference type="Pfam" id="PF14129"/>
    </source>
</evidence>
<dbReference type="STRING" id="1168035.SAMN05444280_15013"/>
<dbReference type="InterPro" id="IPR025381">
    <property type="entry name" value="DUF4296"/>
</dbReference>
<dbReference type="RefSeq" id="WP_073173826.1">
    <property type="nucleotide sequence ID" value="NZ_FQZE01000050.1"/>
</dbReference>
<sequence length="130" mass="15615">MKKLFYILVVILFWGFTGCDEPVVEKPENLIEREKMIEMLADIHLAEAAFNTQRHRDSLVEQSTSADFYYSVLEKHEVADTVFEKSYVFYASQPRKFEKMYRESMNLLNEMEEEFTGRRREQKELDIQNR</sequence>
<evidence type="ECO:0000313" key="3">
    <source>
        <dbReference type="Proteomes" id="UP000184050"/>
    </source>
</evidence>
<dbReference type="OrthoDB" id="678784at2"/>
<organism evidence="2 3">
    <name type="scientific">Tangfeifania diversioriginum</name>
    <dbReference type="NCBI Taxonomy" id="1168035"/>
    <lineage>
        <taxon>Bacteria</taxon>
        <taxon>Pseudomonadati</taxon>
        <taxon>Bacteroidota</taxon>
        <taxon>Bacteroidia</taxon>
        <taxon>Marinilabiliales</taxon>
        <taxon>Prolixibacteraceae</taxon>
        <taxon>Tangfeifania</taxon>
    </lineage>
</organism>
<accession>A0A1M6P1G5</accession>
<evidence type="ECO:0000313" key="2">
    <source>
        <dbReference type="EMBL" id="SHK01740.1"/>
    </source>
</evidence>
<feature type="domain" description="DUF4296" evidence="1">
    <location>
        <begin position="27"/>
        <end position="112"/>
    </location>
</feature>